<evidence type="ECO:0000313" key="3">
    <source>
        <dbReference type="Proteomes" id="UP000190675"/>
    </source>
</evidence>
<dbReference type="RefSeq" id="WP_079573997.1">
    <property type="nucleotide sequence ID" value="NZ_LT670818.1"/>
</dbReference>
<proteinExistence type="predicted"/>
<keyword evidence="1" id="KW-0732">Signal</keyword>
<dbReference type="AlphaFoldDB" id="A0A1M5R7B0"/>
<organism evidence="2 3">
    <name type="scientific">Bradyrhizobium erythrophlei</name>
    <dbReference type="NCBI Taxonomy" id="1437360"/>
    <lineage>
        <taxon>Bacteria</taxon>
        <taxon>Pseudomonadati</taxon>
        <taxon>Pseudomonadota</taxon>
        <taxon>Alphaproteobacteria</taxon>
        <taxon>Hyphomicrobiales</taxon>
        <taxon>Nitrobacteraceae</taxon>
        <taxon>Bradyrhizobium</taxon>
    </lineage>
</organism>
<name>A0A1M5R7B0_9BRAD</name>
<dbReference type="EMBL" id="LT670818">
    <property type="protein sequence ID" value="SHH22058.1"/>
    <property type="molecule type" value="Genomic_DNA"/>
</dbReference>
<feature type="signal peptide" evidence="1">
    <location>
        <begin position="1"/>
        <end position="21"/>
    </location>
</feature>
<accession>A0A1M5R7B0</accession>
<dbReference type="Proteomes" id="UP000190675">
    <property type="component" value="Chromosome I"/>
</dbReference>
<evidence type="ECO:0000313" key="2">
    <source>
        <dbReference type="EMBL" id="SHH22058.1"/>
    </source>
</evidence>
<dbReference type="OrthoDB" id="8251908at2"/>
<reference evidence="2 3" key="1">
    <citation type="submission" date="2016-11" db="EMBL/GenBank/DDBJ databases">
        <authorList>
            <person name="Jaros S."/>
            <person name="Januszkiewicz K."/>
            <person name="Wedrychowicz H."/>
        </authorList>
    </citation>
    <scope>NUCLEOTIDE SEQUENCE [LARGE SCALE GENOMIC DNA]</scope>
    <source>
        <strain evidence="2 3">GAS242</strain>
    </source>
</reference>
<protein>
    <submittedName>
        <fullName evidence="2">Uncharacterized protein</fullName>
    </submittedName>
</protein>
<evidence type="ECO:0000256" key="1">
    <source>
        <dbReference type="SAM" id="SignalP"/>
    </source>
</evidence>
<gene>
    <name evidence="2" type="ORF">SAMN05444169_6384</name>
</gene>
<feature type="chain" id="PRO_5012951614" evidence="1">
    <location>
        <begin position="22"/>
        <end position="71"/>
    </location>
</feature>
<sequence length="71" mass="7269">MRKTILTILAASLMTASTAQIAAAGGHHHVRKAPTASPQFRNANNAVAWPAQPGGVSDYSEGHVISAPAGH</sequence>